<sequence length="139" mass="15811">MLWLTGWGFAEYHAVTDFINENYKIDTFELFWLVGWTIGGLFVMKTILENLFAKEQLVIKDQQLSIKNAILGLGVSERLATHQITEIKLNPFTPQNPQDKTGKILIITPEKTFKFAQSISLDEAQCLIQLINQSAAPQK</sequence>
<gene>
    <name evidence="2" type="ORF">A9J31_13040</name>
</gene>
<keyword evidence="3" id="KW-1185">Reference proteome</keyword>
<keyword evidence="1" id="KW-0472">Membrane</keyword>
<evidence type="ECO:0000313" key="2">
    <source>
        <dbReference type="EMBL" id="OBX29610.1"/>
    </source>
</evidence>
<proteinExistence type="predicted"/>
<name>A0A1A7RBH0_9GAMM</name>
<keyword evidence="1" id="KW-0812">Transmembrane</keyword>
<evidence type="ECO:0000313" key="3">
    <source>
        <dbReference type="Proteomes" id="UP000185753"/>
    </source>
</evidence>
<dbReference type="EMBL" id="LZDS01000005">
    <property type="protein sequence ID" value="OBX29610.1"/>
    <property type="molecule type" value="Genomic_DNA"/>
</dbReference>
<accession>A0A1A7RBH0</accession>
<comment type="caution">
    <text evidence="2">The sequence shown here is derived from an EMBL/GenBank/DDBJ whole genome shotgun (WGS) entry which is preliminary data.</text>
</comment>
<organism evidence="2 3">
    <name type="scientific">Acinetobacter gandensis</name>
    <dbReference type="NCBI Taxonomy" id="1443941"/>
    <lineage>
        <taxon>Bacteria</taxon>
        <taxon>Pseudomonadati</taxon>
        <taxon>Pseudomonadota</taxon>
        <taxon>Gammaproteobacteria</taxon>
        <taxon>Moraxellales</taxon>
        <taxon>Moraxellaceae</taxon>
        <taxon>Acinetobacter</taxon>
    </lineage>
</organism>
<feature type="transmembrane region" description="Helical" evidence="1">
    <location>
        <begin position="30"/>
        <end position="48"/>
    </location>
</feature>
<reference evidence="3" key="1">
    <citation type="submission" date="2016-06" db="EMBL/GenBank/DDBJ databases">
        <authorList>
            <person name="Radolfova-Krizova L."/>
            <person name="Nemec A."/>
        </authorList>
    </citation>
    <scope>NUCLEOTIDE SEQUENCE [LARGE SCALE GENOMIC DNA]</scope>
    <source>
        <strain evidence="3">ANC 4275</strain>
    </source>
</reference>
<keyword evidence="1" id="KW-1133">Transmembrane helix</keyword>
<dbReference type="AlphaFoldDB" id="A0A1A7RBH0"/>
<evidence type="ECO:0000256" key="1">
    <source>
        <dbReference type="SAM" id="Phobius"/>
    </source>
</evidence>
<dbReference type="STRING" id="1443941.A9J31_13040"/>
<dbReference type="Proteomes" id="UP000185753">
    <property type="component" value="Unassembled WGS sequence"/>
</dbReference>
<protein>
    <submittedName>
        <fullName evidence="2">Uncharacterized protein</fullName>
    </submittedName>
</protein>